<sequence length="147" mass="15909">MLSIFGGLQNFFLGPTILVILGFGFIGCAVVALVLSPLFRYRASTEVTYGYTTLDDSYQYVEQLDPIGGRTIRAAGDSFLDGATKRARIECGFDLSAEGLAPAVSAERAVTAFPSRVKRTRLQWFFWGLGFIAAAAAVCLRLGLLKV</sequence>
<keyword evidence="3" id="KW-1185">Reference proteome</keyword>
<keyword evidence="1" id="KW-0472">Membrane</keyword>
<reference evidence="2 3" key="1">
    <citation type="journal article" date="2019" name="Microorganisms">
        <title>Systematic Affiliation and Genome Analysis of Subtercola vilae DB165(T) with Particular Emphasis on Cold Adaptation of an Isolate from a High-Altitude Cold Volcano Lake.</title>
        <authorList>
            <person name="Villalobos A.S."/>
            <person name="Wiese J."/>
            <person name="Imhoff J.F."/>
            <person name="Dorador C."/>
            <person name="Keller A."/>
            <person name="Hentschel U."/>
        </authorList>
    </citation>
    <scope>NUCLEOTIDE SEQUENCE [LARGE SCALE GENOMIC DNA]</scope>
    <source>
        <strain evidence="2 3">DB165</strain>
    </source>
</reference>
<evidence type="ECO:0000256" key="1">
    <source>
        <dbReference type="SAM" id="Phobius"/>
    </source>
</evidence>
<dbReference type="Proteomes" id="UP000306192">
    <property type="component" value="Unassembled WGS sequence"/>
</dbReference>
<feature type="transmembrane region" description="Helical" evidence="1">
    <location>
        <begin position="124"/>
        <end position="144"/>
    </location>
</feature>
<keyword evidence="1" id="KW-0812">Transmembrane</keyword>
<protein>
    <submittedName>
        <fullName evidence="2">Uncharacterized protein</fullName>
    </submittedName>
</protein>
<evidence type="ECO:0000313" key="3">
    <source>
        <dbReference type="Proteomes" id="UP000306192"/>
    </source>
</evidence>
<dbReference type="AlphaFoldDB" id="A0A4T2BEH9"/>
<gene>
    <name evidence="2" type="ORF">D4765_18340</name>
</gene>
<keyword evidence="1" id="KW-1133">Transmembrane helix</keyword>
<dbReference type="OrthoDB" id="5130963at2"/>
<comment type="caution">
    <text evidence="2">The sequence shown here is derived from an EMBL/GenBank/DDBJ whole genome shotgun (WGS) entry which is preliminary data.</text>
</comment>
<feature type="transmembrane region" description="Helical" evidence="1">
    <location>
        <begin position="12"/>
        <end position="35"/>
    </location>
</feature>
<proteinExistence type="predicted"/>
<dbReference type="EMBL" id="QYRT01000068">
    <property type="protein sequence ID" value="TIH28612.1"/>
    <property type="molecule type" value="Genomic_DNA"/>
</dbReference>
<dbReference type="RefSeq" id="WP_136643754.1">
    <property type="nucleotide sequence ID" value="NZ_QYRT01000068.1"/>
</dbReference>
<name>A0A4T2BEH9_9MICO</name>
<accession>A0A4T2BEH9</accession>
<organism evidence="2 3">
    <name type="scientific">Subtercola vilae</name>
    <dbReference type="NCBI Taxonomy" id="2056433"/>
    <lineage>
        <taxon>Bacteria</taxon>
        <taxon>Bacillati</taxon>
        <taxon>Actinomycetota</taxon>
        <taxon>Actinomycetes</taxon>
        <taxon>Micrococcales</taxon>
        <taxon>Microbacteriaceae</taxon>
        <taxon>Subtercola</taxon>
    </lineage>
</organism>
<evidence type="ECO:0000313" key="2">
    <source>
        <dbReference type="EMBL" id="TIH28612.1"/>
    </source>
</evidence>